<dbReference type="Pfam" id="PF00383">
    <property type="entry name" value="dCMP_cyt_deam_1"/>
    <property type="match status" value="1"/>
</dbReference>
<dbReference type="PROSITE" id="PS51747">
    <property type="entry name" value="CYT_DCMP_DEAMINASES_2"/>
    <property type="match status" value="1"/>
</dbReference>
<name>A0A0R1H6E6_9LACO</name>
<dbReference type="Gene3D" id="3.40.140.10">
    <property type="entry name" value="Cytidine Deaminase, domain 2"/>
    <property type="match status" value="1"/>
</dbReference>
<dbReference type="GO" id="GO:0055086">
    <property type="term" value="P:nucleobase-containing small molecule metabolic process"/>
    <property type="evidence" value="ECO:0007669"/>
    <property type="project" value="UniProtKB-ARBA"/>
</dbReference>
<reference evidence="6 7" key="1">
    <citation type="journal article" date="2015" name="Genome Announc.">
        <title>Expanding the biotechnology potential of lactobacilli through comparative genomics of 213 strains and associated genera.</title>
        <authorList>
            <person name="Sun Z."/>
            <person name="Harris H.M."/>
            <person name="McCann A."/>
            <person name="Guo C."/>
            <person name="Argimon S."/>
            <person name="Zhang W."/>
            <person name="Yang X."/>
            <person name="Jeffery I.B."/>
            <person name="Cooney J.C."/>
            <person name="Kagawa T.F."/>
            <person name="Liu W."/>
            <person name="Song Y."/>
            <person name="Salvetti E."/>
            <person name="Wrobel A."/>
            <person name="Rasinkangas P."/>
            <person name="Parkhill J."/>
            <person name="Rea M.C."/>
            <person name="O'Sullivan O."/>
            <person name="Ritari J."/>
            <person name="Douillard F.P."/>
            <person name="Paul Ross R."/>
            <person name="Yang R."/>
            <person name="Briner A.E."/>
            <person name="Felis G.E."/>
            <person name="de Vos W.M."/>
            <person name="Barrangou R."/>
            <person name="Klaenhammer T.R."/>
            <person name="Caufield P.W."/>
            <person name="Cui Y."/>
            <person name="Zhang H."/>
            <person name="O'Toole P.W."/>
        </authorList>
    </citation>
    <scope>NUCLEOTIDE SEQUENCE [LARGE SCALE GENOMIC DNA]</scope>
    <source>
        <strain evidence="6 7">DSM 20534</strain>
    </source>
</reference>
<evidence type="ECO:0000256" key="2">
    <source>
        <dbReference type="ARBA" id="ARBA00022723"/>
    </source>
</evidence>
<dbReference type="PANTHER" id="PTHR11644">
    <property type="entry name" value="CYTIDINE DEAMINASE"/>
    <property type="match status" value="1"/>
</dbReference>
<evidence type="ECO:0000256" key="3">
    <source>
        <dbReference type="ARBA" id="ARBA00022801"/>
    </source>
</evidence>
<evidence type="ECO:0000313" key="6">
    <source>
        <dbReference type="EMBL" id="KRK38391.1"/>
    </source>
</evidence>
<dbReference type="PATRIC" id="fig|1423722.3.peg.74"/>
<keyword evidence="2" id="KW-0479">Metal-binding</keyword>
<dbReference type="Proteomes" id="UP000050909">
    <property type="component" value="Unassembled WGS sequence"/>
</dbReference>
<protein>
    <recommendedName>
        <fullName evidence="5">CMP/dCMP-type deaminase domain-containing protein</fullName>
    </recommendedName>
</protein>
<dbReference type="SUPFAM" id="SSF53927">
    <property type="entry name" value="Cytidine deaminase-like"/>
    <property type="match status" value="1"/>
</dbReference>
<gene>
    <name evidence="6" type="ORF">FC62_GL000074</name>
</gene>
<sequence>MKTNNVWQELYDQARGVQNGRDVSPFIYAGGVGAAIMTVDVHVYTGVSIDTACSLGMCAERNAIANMLTHGESKIARVVAVMPNGKPGSPCGACREYLMQLDEHSSEIEILLDIETMTTTTLGEIVPAWWGEERFLENN</sequence>
<organism evidence="6 7">
    <name type="scientific">Amylolactobacillus amylotrophicus DSM 20534</name>
    <dbReference type="NCBI Taxonomy" id="1423722"/>
    <lineage>
        <taxon>Bacteria</taxon>
        <taxon>Bacillati</taxon>
        <taxon>Bacillota</taxon>
        <taxon>Bacilli</taxon>
        <taxon>Lactobacillales</taxon>
        <taxon>Lactobacillaceae</taxon>
        <taxon>Amylolactobacillus</taxon>
    </lineage>
</organism>
<comment type="caution">
    <text evidence="6">The sequence shown here is derived from an EMBL/GenBank/DDBJ whole genome shotgun (WGS) entry which is preliminary data.</text>
</comment>
<evidence type="ECO:0000256" key="1">
    <source>
        <dbReference type="ARBA" id="ARBA00006576"/>
    </source>
</evidence>
<keyword evidence="7" id="KW-1185">Reference proteome</keyword>
<dbReference type="GO" id="GO:0004126">
    <property type="term" value="F:cytidine deaminase activity"/>
    <property type="evidence" value="ECO:0007669"/>
    <property type="project" value="UniProtKB-ARBA"/>
</dbReference>
<dbReference type="CDD" id="cd01283">
    <property type="entry name" value="cytidine_deaminase"/>
    <property type="match status" value="1"/>
</dbReference>
<dbReference type="GO" id="GO:0042802">
    <property type="term" value="F:identical protein binding"/>
    <property type="evidence" value="ECO:0007669"/>
    <property type="project" value="UniProtKB-ARBA"/>
</dbReference>
<dbReference type="GO" id="GO:0008270">
    <property type="term" value="F:zinc ion binding"/>
    <property type="evidence" value="ECO:0007669"/>
    <property type="project" value="InterPro"/>
</dbReference>
<feature type="domain" description="CMP/dCMP-type deaminase" evidence="5">
    <location>
        <begin position="6"/>
        <end position="133"/>
    </location>
</feature>
<proteinExistence type="inferred from homology"/>
<dbReference type="InterPro" id="IPR016192">
    <property type="entry name" value="APOBEC/CMP_deaminase_Zn-bd"/>
</dbReference>
<accession>A0A0R1H6E6</accession>
<dbReference type="GO" id="GO:0072527">
    <property type="term" value="P:pyrimidine-containing compound metabolic process"/>
    <property type="evidence" value="ECO:0007669"/>
    <property type="project" value="UniProtKB-ARBA"/>
</dbReference>
<dbReference type="AlphaFoldDB" id="A0A0R1H6E6"/>
<dbReference type="EMBL" id="AZCV01000001">
    <property type="protein sequence ID" value="KRK38391.1"/>
    <property type="molecule type" value="Genomic_DNA"/>
</dbReference>
<dbReference type="InterPro" id="IPR016193">
    <property type="entry name" value="Cytidine_deaminase-like"/>
</dbReference>
<dbReference type="PROSITE" id="PS00903">
    <property type="entry name" value="CYT_DCMP_DEAMINASES_1"/>
    <property type="match status" value="1"/>
</dbReference>
<comment type="similarity">
    <text evidence="1">Belongs to the cytidine and deoxycytidylate deaminase family.</text>
</comment>
<dbReference type="RefSeq" id="WP_056946286.1">
    <property type="nucleotide sequence ID" value="NZ_AZCV01000001.1"/>
</dbReference>
<keyword evidence="3" id="KW-0378">Hydrolase</keyword>
<keyword evidence="4" id="KW-0862">Zinc</keyword>
<evidence type="ECO:0000259" key="5">
    <source>
        <dbReference type="PROSITE" id="PS51747"/>
    </source>
</evidence>
<dbReference type="PANTHER" id="PTHR11644:SF2">
    <property type="entry name" value="CYTIDINE DEAMINASE"/>
    <property type="match status" value="1"/>
</dbReference>
<dbReference type="InterPro" id="IPR050202">
    <property type="entry name" value="Cyt/Deoxycyt_deaminase"/>
</dbReference>
<evidence type="ECO:0000313" key="7">
    <source>
        <dbReference type="Proteomes" id="UP000050909"/>
    </source>
</evidence>
<dbReference type="InterPro" id="IPR002125">
    <property type="entry name" value="CMP_dCMP_dom"/>
</dbReference>
<evidence type="ECO:0000256" key="4">
    <source>
        <dbReference type="ARBA" id="ARBA00022833"/>
    </source>
</evidence>
<dbReference type="GO" id="GO:0005829">
    <property type="term" value="C:cytosol"/>
    <property type="evidence" value="ECO:0007669"/>
    <property type="project" value="TreeGrafter"/>
</dbReference>